<sequence length="177" mass="19371">MYLNVPFVSQLDFGGDQHLDDPTGCWYASACMIAYSFEAGPRQGVPALYSMPLPQADGSTKTGHWAITDGWLPTLMANEHLVVLDDGLPASVAELDLTLRQWGPLFMPWIKTHGGNTYGHISVIIGVNDVNMIYHDPENAPRSEMALEDMRAKIAQGGWPLLRRDAQPFSCGATVSP</sequence>
<proteinExistence type="predicted"/>
<dbReference type="InterPro" id="IPR022118">
    <property type="entry name" value="Peptidase_C70_AvrRpt2"/>
</dbReference>
<keyword evidence="2" id="KW-1185">Reference proteome</keyword>
<evidence type="ECO:0000313" key="2">
    <source>
        <dbReference type="Proteomes" id="UP000661507"/>
    </source>
</evidence>
<reference evidence="1" key="2">
    <citation type="submission" date="2020-09" db="EMBL/GenBank/DDBJ databases">
        <authorList>
            <person name="Sun Q."/>
            <person name="Zhou Y."/>
        </authorList>
    </citation>
    <scope>NUCLEOTIDE SEQUENCE</scope>
    <source>
        <strain evidence="1">CGMCC 1.3617</strain>
    </source>
</reference>
<reference evidence="1" key="1">
    <citation type="journal article" date="2014" name="Int. J. Syst. Evol. Microbiol.">
        <title>Complete genome sequence of Corynebacterium casei LMG S-19264T (=DSM 44701T), isolated from a smear-ripened cheese.</title>
        <authorList>
            <consortium name="US DOE Joint Genome Institute (JGI-PGF)"/>
            <person name="Walter F."/>
            <person name="Albersmeier A."/>
            <person name="Kalinowski J."/>
            <person name="Ruckert C."/>
        </authorList>
    </citation>
    <scope>NUCLEOTIDE SEQUENCE</scope>
    <source>
        <strain evidence="1">CGMCC 1.3617</strain>
    </source>
</reference>
<protein>
    <submittedName>
        <fullName evidence="1">Uncharacterized protein</fullName>
    </submittedName>
</protein>
<dbReference type="AlphaFoldDB" id="A0A917L0N2"/>
<accession>A0A917L0N2</accession>
<dbReference type="RefSeq" id="WP_188971969.1">
    <property type="nucleotide sequence ID" value="NZ_BMKW01000014.1"/>
</dbReference>
<name>A0A917L0N2_9PROT</name>
<dbReference type="Pfam" id="PF12385">
    <property type="entry name" value="Peptidase_C70"/>
    <property type="match status" value="1"/>
</dbReference>
<evidence type="ECO:0000313" key="1">
    <source>
        <dbReference type="EMBL" id="GGJ36331.1"/>
    </source>
</evidence>
<dbReference type="EMBL" id="BMKW01000014">
    <property type="protein sequence ID" value="GGJ36331.1"/>
    <property type="molecule type" value="Genomic_DNA"/>
</dbReference>
<dbReference type="Proteomes" id="UP000661507">
    <property type="component" value="Unassembled WGS sequence"/>
</dbReference>
<organism evidence="1 2">
    <name type="scientific">Neoroseomonas lacus</name>
    <dbReference type="NCBI Taxonomy" id="287609"/>
    <lineage>
        <taxon>Bacteria</taxon>
        <taxon>Pseudomonadati</taxon>
        <taxon>Pseudomonadota</taxon>
        <taxon>Alphaproteobacteria</taxon>
        <taxon>Acetobacterales</taxon>
        <taxon>Acetobacteraceae</taxon>
        <taxon>Neoroseomonas</taxon>
    </lineage>
</organism>
<comment type="caution">
    <text evidence="1">The sequence shown here is derived from an EMBL/GenBank/DDBJ whole genome shotgun (WGS) entry which is preliminary data.</text>
</comment>
<gene>
    <name evidence="1" type="ORF">GCM10011320_50130</name>
</gene>